<gene>
    <name evidence="2" type="ORF">PF021_01385</name>
</gene>
<reference evidence="2 3" key="1">
    <citation type="submission" date="2023-01" db="EMBL/GenBank/DDBJ databases">
        <title>Description of Helicobacter ibis sp. nov. isolated from faecal droppings of black-faced ibis (Theristicus melanopis).</title>
        <authorList>
            <person name="Lopez-Cantillo M."/>
            <person name="Vidal-Veuthey B."/>
            <person name="Mella A."/>
            <person name="De La Haba R."/>
            <person name="Collado L."/>
        </authorList>
    </citation>
    <scope>NUCLEOTIDE SEQUENCE [LARGE SCALE GENOMIC DNA]</scope>
    <source>
        <strain evidence="2 3">A82</strain>
    </source>
</reference>
<keyword evidence="2" id="KW-0489">Methyltransferase</keyword>
<organism evidence="2 3">
    <name type="scientific">Helicobacter ibis</name>
    <dbReference type="NCBI Taxonomy" id="2962633"/>
    <lineage>
        <taxon>Bacteria</taxon>
        <taxon>Pseudomonadati</taxon>
        <taxon>Campylobacterota</taxon>
        <taxon>Epsilonproteobacteria</taxon>
        <taxon>Campylobacterales</taxon>
        <taxon>Helicobacteraceae</taxon>
        <taxon>Helicobacter</taxon>
    </lineage>
</organism>
<feature type="domain" description="Methyltransferase type 11" evidence="1">
    <location>
        <begin position="100"/>
        <end position="193"/>
    </location>
</feature>
<dbReference type="Gene3D" id="3.40.50.150">
    <property type="entry name" value="Vaccinia Virus protein VP39"/>
    <property type="match status" value="1"/>
</dbReference>
<evidence type="ECO:0000259" key="1">
    <source>
        <dbReference type="Pfam" id="PF08241"/>
    </source>
</evidence>
<accession>A0ABT4VC94</accession>
<protein>
    <submittedName>
        <fullName evidence="2">Methyltransferase domain-containing protein</fullName>
    </submittedName>
</protein>
<dbReference type="GO" id="GO:0008168">
    <property type="term" value="F:methyltransferase activity"/>
    <property type="evidence" value="ECO:0007669"/>
    <property type="project" value="UniProtKB-KW"/>
</dbReference>
<proteinExistence type="predicted"/>
<dbReference type="Gene3D" id="2.20.25.10">
    <property type="match status" value="1"/>
</dbReference>
<evidence type="ECO:0000313" key="3">
    <source>
        <dbReference type="Proteomes" id="UP001210261"/>
    </source>
</evidence>
<dbReference type="InterPro" id="IPR029063">
    <property type="entry name" value="SAM-dependent_MTases_sf"/>
</dbReference>
<evidence type="ECO:0000313" key="2">
    <source>
        <dbReference type="EMBL" id="MDA3968324.1"/>
    </source>
</evidence>
<sequence length="194" mass="21470">MYKEHVKILACPKCKGNLELFGEGEFVENGSLECKKCNVSYEILNGIPRFVESSNYADSFGFEWNMHKKTQYDSASGVSASRTRFYKETRWEKCEGEIILEAGCGSGRFTPYALELVGDSGLVISFDYSNAVDAASNKPSKNLLRIQADIFNLPLRDESCDKCFCFGVLQHTPSAKNAIKSLVNSLRGGGAICM</sequence>
<keyword evidence="3" id="KW-1185">Reference proteome</keyword>
<dbReference type="GO" id="GO:0032259">
    <property type="term" value="P:methylation"/>
    <property type="evidence" value="ECO:0007669"/>
    <property type="project" value="UniProtKB-KW"/>
</dbReference>
<dbReference type="InterPro" id="IPR005651">
    <property type="entry name" value="Trm112-like"/>
</dbReference>
<dbReference type="CDD" id="cd02440">
    <property type="entry name" value="AdoMet_MTases"/>
    <property type="match status" value="1"/>
</dbReference>
<dbReference type="RefSeq" id="WP_271020617.1">
    <property type="nucleotide sequence ID" value="NZ_JAQHXR010000001.1"/>
</dbReference>
<dbReference type="Pfam" id="PF08241">
    <property type="entry name" value="Methyltransf_11"/>
    <property type="match status" value="1"/>
</dbReference>
<comment type="caution">
    <text evidence="2">The sequence shown here is derived from an EMBL/GenBank/DDBJ whole genome shotgun (WGS) entry which is preliminary data.</text>
</comment>
<dbReference type="SUPFAM" id="SSF158997">
    <property type="entry name" value="Trm112p-like"/>
    <property type="match status" value="1"/>
</dbReference>
<name>A0ABT4VC94_9HELI</name>
<dbReference type="Proteomes" id="UP001210261">
    <property type="component" value="Unassembled WGS sequence"/>
</dbReference>
<dbReference type="InterPro" id="IPR013216">
    <property type="entry name" value="Methyltransf_11"/>
</dbReference>
<dbReference type="SUPFAM" id="SSF53335">
    <property type="entry name" value="S-adenosyl-L-methionine-dependent methyltransferases"/>
    <property type="match status" value="1"/>
</dbReference>
<keyword evidence="2" id="KW-0808">Transferase</keyword>
<dbReference type="EMBL" id="JAQHXR010000001">
    <property type="protein sequence ID" value="MDA3968324.1"/>
    <property type="molecule type" value="Genomic_DNA"/>
</dbReference>
<dbReference type="Pfam" id="PF03966">
    <property type="entry name" value="Trm112p"/>
    <property type="match status" value="1"/>
</dbReference>